<keyword evidence="2" id="KW-0808">Transferase</keyword>
<accession>A0A7W5DSA9</accession>
<keyword evidence="4" id="KW-1185">Reference proteome</keyword>
<evidence type="ECO:0000256" key="2">
    <source>
        <dbReference type="ARBA" id="ARBA00022679"/>
    </source>
</evidence>
<keyword evidence="1" id="KW-0328">Glycosyltransferase</keyword>
<dbReference type="SUPFAM" id="SSF53756">
    <property type="entry name" value="UDP-Glycosyltransferase/glycogen phosphorylase"/>
    <property type="match status" value="2"/>
</dbReference>
<dbReference type="InterPro" id="IPR008631">
    <property type="entry name" value="Glycogen_synth"/>
</dbReference>
<reference evidence="3 4" key="1">
    <citation type="submission" date="2020-08" db="EMBL/GenBank/DDBJ databases">
        <title>Genomic Encyclopedia of Type Strains, Phase IV (KMG-IV): sequencing the most valuable type-strain genomes for metagenomic binning, comparative biology and taxonomic classification.</title>
        <authorList>
            <person name="Goeker M."/>
        </authorList>
    </citation>
    <scope>NUCLEOTIDE SEQUENCE [LARGE SCALE GENOMIC DNA]</scope>
    <source>
        <strain evidence="3 4">DSM 27471</strain>
    </source>
</reference>
<proteinExistence type="predicted"/>
<dbReference type="RefSeq" id="WP_183413791.1">
    <property type="nucleotide sequence ID" value="NZ_JACHYB010000002.1"/>
</dbReference>
<dbReference type="Gene3D" id="3.40.50.2000">
    <property type="entry name" value="Glycogen Phosphorylase B"/>
    <property type="match status" value="2"/>
</dbReference>
<evidence type="ECO:0000256" key="1">
    <source>
        <dbReference type="ARBA" id="ARBA00022676"/>
    </source>
</evidence>
<organism evidence="3 4">
    <name type="scientific">Microbacter margulisiae</name>
    <dbReference type="NCBI Taxonomy" id="1350067"/>
    <lineage>
        <taxon>Bacteria</taxon>
        <taxon>Pseudomonadati</taxon>
        <taxon>Bacteroidota</taxon>
        <taxon>Bacteroidia</taxon>
        <taxon>Bacteroidales</taxon>
        <taxon>Porphyromonadaceae</taxon>
        <taxon>Microbacter</taxon>
    </lineage>
</organism>
<dbReference type="AlphaFoldDB" id="A0A7W5DSA9"/>
<gene>
    <name evidence="3" type="ORF">FHX64_002194</name>
</gene>
<dbReference type="Pfam" id="PF05693">
    <property type="entry name" value="Glycogen_syn"/>
    <property type="match status" value="2"/>
</dbReference>
<evidence type="ECO:0000313" key="4">
    <source>
        <dbReference type="Proteomes" id="UP000544222"/>
    </source>
</evidence>
<dbReference type="GO" id="GO:0005737">
    <property type="term" value="C:cytoplasm"/>
    <property type="evidence" value="ECO:0007669"/>
    <property type="project" value="TreeGrafter"/>
</dbReference>
<comment type="caution">
    <text evidence="3">The sequence shown here is derived from an EMBL/GenBank/DDBJ whole genome shotgun (WGS) entry which is preliminary data.</text>
</comment>
<name>A0A7W5DSA9_9PORP</name>
<sequence length="545" mass="62471">MTQEFAKPDYIFETSWEVCNKIGGIYTVLSTKARTLKQTLGDNLIFIGPDLGLGIQHDFIESNTIFQDWKESAEKRNHLKIRIGRWNIPSQPIVILVDYRPFFAHKNEIYSRMWEWFGINSLYGFGDYDDASLFGYSVGTIIENFYHFYRLDNQHVIAHFNEWNTAFGLFYLKRFLPPVGTIFTTHATTVGRSIAGNNKPLYDYLPGYHGDQMSKELNVESKHSVEKHAAHLADCFTTVSKITAKECTRILEKKPDIITPNGFEDNFVPDHDLFPIKRAEARDILKKVSETLVGYKLPSDTLFVATSGRYEYINKGLNLFLDTLHSVENDKSLQHTIVAFIMVPAYISGPKFALQNKLLNNITSAFKENPFVTHEMVEPWKDPILSNISWLNFTNHSDSKIKLVFVPSYLNGNDGIFNKSYYDLLIGMDLTMFLSYYEPWGYTPLESIAFSVPTITTTLSGFGQWINEHPQPIDKGVAIIERKDSNYANAAADAAYQLITFANMNHSEITEVRTNAQSLSQKAHWEFFIPFYYQAYEIALSKKHA</sequence>
<dbReference type="Proteomes" id="UP000544222">
    <property type="component" value="Unassembled WGS sequence"/>
</dbReference>
<protein>
    <recommendedName>
        <fullName evidence="5">Glycogen synthase</fullName>
    </recommendedName>
</protein>
<dbReference type="GO" id="GO:0005978">
    <property type="term" value="P:glycogen biosynthetic process"/>
    <property type="evidence" value="ECO:0007669"/>
    <property type="project" value="InterPro"/>
</dbReference>
<evidence type="ECO:0008006" key="5">
    <source>
        <dbReference type="Google" id="ProtNLM"/>
    </source>
</evidence>
<dbReference type="PANTHER" id="PTHR10176">
    <property type="entry name" value="GLYCOGEN SYNTHASE"/>
    <property type="match status" value="1"/>
</dbReference>
<evidence type="ECO:0000313" key="3">
    <source>
        <dbReference type="EMBL" id="MBB3187996.1"/>
    </source>
</evidence>
<dbReference type="GO" id="GO:0004373">
    <property type="term" value="F:alpha-1,4-glucan glucosyltransferase (UDP-glucose donor) activity"/>
    <property type="evidence" value="ECO:0007669"/>
    <property type="project" value="InterPro"/>
</dbReference>
<dbReference type="PANTHER" id="PTHR10176:SF3">
    <property type="entry name" value="GLYCOGEN [STARCH] SYNTHASE"/>
    <property type="match status" value="1"/>
</dbReference>
<dbReference type="EMBL" id="JACHYB010000002">
    <property type="protein sequence ID" value="MBB3187996.1"/>
    <property type="molecule type" value="Genomic_DNA"/>
</dbReference>